<dbReference type="EMBL" id="VBOV01000090">
    <property type="protein sequence ID" value="TMQ59874.1"/>
    <property type="molecule type" value="Genomic_DNA"/>
</dbReference>
<comment type="similarity">
    <text evidence="1 7">Belongs to the AP endonuclease 2 family.</text>
</comment>
<dbReference type="AlphaFoldDB" id="A0A538T8L4"/>
<sequence>MNRRPRITPIAPGSSPAAPGPLIGAHMSIAGGLDKAIGRALAVRARVLQIFTRNTHQWKARRLGPSEIEAFRNGWAASGLHTVVAHDCYLINLASPAEALRRRSVETLAEELLRCGALGIPFLVTHPGAHMGAGFLEGCRRAAESLDEARAIAPAPSVTVLLETVAGQGTTVGRSFEELARIRDRVSAPGLVQFCADTCHIHAAGYDIVTERGYERTLQEFDDILGLTNLRAIHFNDSKTERGSRVDRHQHIGKGHLGARTFQRMLRDPRLRAIPKILELPKGKDGVVMDRRNLGLLRRLSEKALPRGRTSG</sequence>
<dbReference type="GO" id="GO:0003677">
    <property type="term" value="F:DNA binding"/>
    <property type="evidence" value="ECO:0007669"/>
    <property type="project" value="InterPro"/>
</dbReference>
<feature type="binding site" evidence="7">
    <location>
        <position position="279"/>
    </location>
    <ligand>
        <name>Zn(2+)</name>
        <dbReference type="ChEBI" id="CHEBI:29105"/>
        <label>2</label>
    </ligand>
</feature>
<dbReference type="PROSITE" id="PS00731">
    <property type="entry name" value="AP_NUCLEASE_F2_3"/>
    <property type="match status" value="1"/>
</dbReference>
<comment type="catalytic activity">
    <reaction evidence="7">
        <text>Endonucleolytic cleavage to 5'-phosphooligonucleotide end-products.</text>
        <dbReference type="EC" id="3.1.21.2"/>
    </reaction>
</comment>
<dbReference type="InterPro" id="IPR013022">
    <property type="entry name" value="Xyl_isomerase-like_TIM-brl"/>
</dbReference>
<dbReference type="Gene3D" id="3.20.20.150">
    <property type="entry name" value="Divalent-metal-dependent TIM barrel enzymes"/>
    <property type="match status" value="1"/>
</dbReference>
<dbReference type="PANTHER" id="PTHR21445:SF0">
    <property type="entry name" value="APURINIC-APYRIMIDINIC ENDONUCLEASE"/>
    <property type="match status" value="1"/>
</dbReference>
<feature type="binding site" evidence="7">
    <location>
        <position position="247"/>
    </location>
    <ligand>
        <name>Zn(2+)</name>
        <dbReference type="ChEBI" id="CHEBI:29105"/>
        <label>3</label>
    </ligand>
</feature>
<dbReference type="InterPro" id="IPR036237">
    <property type="entry name" value="Xyl_isomerase-like_sf"/>
</dbReference>
<reference evidence="9 10" key="1">
    <citation type="journal article" date="2019" name="Nat. Microbiol.">
        <title>Mediterranean grassland soil C-N compound turnover is dependent on rainfall and depth, and is mediated by genomically divergent microorganisms.</title>
        <authorList>
            <person name="Diamond S."/>
            <person name="Andeer P.F."/>
            <person name="Li Z."/>
            <person name="Crits-Christoph A."/>
            <person name="Burstein D."/>
            <person name="Anantharaman K."/>
            <person name="Lane K.R."/>
            <person name="Thomas B.C."/>
            <person name="Pan C."/>
            <person name="Northen T.R."/>
            <person name="Banfield J.F."/>
        </authorList>
    </citation>
    <scope>NUCLEOTIDE SEQUENCE [LARGE SCALE GENOMIC DNA]</scope>
    <source>
        <strain evidence="9">WS_5</strain>
    </source>
</reference>
<dbReference type="GO" id="GO:0008833">
    <property type="term" value="F:deoxyribonuclease IV (phage-T4-induced) activity"/>
    <property type="evidence" value="ECO:0007669"/>
    <property type="project" value="UniProtKB-UniRule"/>
</dbReference>
<keyword evidence="2 7" id="KW-0479">Metal-binding</keyword>
<evidence type="ECO:0000256" key="1">
    <source>
        <dbReference type="ARBA" id="ARBA00005340"/>
    </source>
</evidence>
<keyword evidence="6 7" id="KW-0234">DNA repair</keyword>
<protein>
    <recommendedName>
        <fullName evidence="7">Probable endonuclease 4</fullName>
        <ecNumber evidence="7">3.1.21.2</ecNumber>
    </recommendedName>
    <alternativeName>
        <fullName evidence="7">Endodeoxyribonuclease IV</fullName>
    </alternativeName>
    <alternativeName>
        <fullName evidence="7">Endonuclease IV</fullName>
    </alternativeName>
</protein>
<feature type="binding site" evidence="7">
    <location>
        <position position="234"/>
    </location>
    <ligand>
        <name>Zn(2+)</name>
        <dbReference type="ChEBI" id="CHEBI:29105"/>
        <label>2</label>
    </ligand>
</feature>
<feature type="binding site" evidence="7">
    <location>
        <position position="126"/>
    </location>
    <ligand>
        <name>Zn(2+)</name>
        <dbReference type="ChEBI" id="CHEBI:29105"/>
        <label>1</label>
    </ligand>
</feature>
<dbReference type="GO" id="GO:0008270">
    <property type="term" value="F:zinc ion binding"/>
    <property type="evidence" value="ECO:0007669"/>
    <property type="project" value="UniProtKB-UniRule"/>
</dbReference>
<keyword evidence="3 7" id="KW-0227">DNA damage</keyword>
<feature type="binding site" evidence="7">
    <location>
        <position position="200"/>
    </location>
    <ligand>
        <name>Zn(2+)</name>
        <dbReference type="ChEBI" id="CHEBI:29105"/>
        <label>3</label>
    </ligand>
</feature>
<gene>
    <name evidence="7" type="primary">nfo</name>
    <name evidence="9" type="ORF">E6K75_03625</name>
</gene>
<feature type="binding site" evidence="7">
    <location>
        <position position="86"/>
    </location>
    <ligand>
        <name>Zn(2+)</name>
        <dbReference type="ChEBI" id="CHEBI:29105"/>
        <label>1</label>
    </ligand>
</feature>
<keyword evidence="5 7" id="KW-0862">Zinc</keyword>
<keyword evidence="7" id="KW-0540">Nuclease</keyword>
<keyword evidence="4 7" id="KW-0378">Hydrolase</keyword>
<evidence type="ECO:0000256" key="2">
    <source>
        <dbReference type="ARBA" id="ARBA00022723"/>
    </source>
</evidence>
<evidence type="ECO:0000313" key="10">
    <source>
        <dbReference type="Proteomes" id="UP000320913"/>
    </source>
</evidence>
<feature type="binding site" evidence="7">
    <location>
        <position position="197"/>
    </location>
    <ligand>
        <name>Zn(2+)</name>
        <dbReference type="ChEBI" id="CHEBI:29105"/>
        <label>2</label>
    </ligand>
</feature>
<dbReference type="PROSITE" id="PS00729">
    <property type="entry name" value="AP_NUCLEASE_F2_1"/>
    <property type="match status" value="1"/>
</dbReference>
<evidence type="ECO:0000256" key="4">
    <source>
        <dbReference type="ARBA" id="ARBA00022801"/>
    </source>
</evidence>
<dbReference type="PROSITE" id="PS51432">
    <property type="entry name" value="AP_NUCLEASE_F2_4"/>
    <property type="match status" value="1"/>
</dbReference>
<dbReference type="GO" id="GO:0006284">
    <property type="term" value="P:base-excision repair"/>
    <property type="evidence" value="ECO:0007669"/>
    <property type="project" value="TreeGrafter"/>
</dbReference>
<dbReference type="EC" id="3.1.21.2" evidence="7"/>
<organism evidence="9 10">
    <name type="scientific">Eiseniibacteriota bacterium</name>
    <dbReference type="NCBI Taxonomy" id="2212470"/>
    <lineage>
        <taxon>Bacteria</taxon>
        <taxon>Candidatus Eiseniibacteriota</taxon>
    </lineage>
</organism>
<keyword evidence="7" id="KW-0255">Endonuclease</keyword>
<dbReference type="SUPFAM" id="SSF51658">
    <property type="entry name" value="Xylose isomerase-like"/>
    <property type="match status" value="1"/>
</dbReference>
<accession>A0A538T8L4</accession>
<evidence type="ECO:0000256" key="3">
    <source>
        <dbReference type="ARBA" id="ARBA00022763"/>
    </source>
</evidence>
<evidence type="ECO:0000259" key="8">
    <source>
        <dbReference type="Pfam" id="PF01261"/>
    </source>
</evidence>
<dbReference type="InterPro" id="IPR018246">
    <property type="entry name" value="AP_endonuc_F2_Zn_BS"/>
</dbReference>
<evidence type="ECO:0000256" key="7">
    <source>
        <dbReference type="HAMAP-Rule" id="MF_00152"/>
    </source>
</evidence>
<dbReference type="CDD" id="cd00019">
    <property type="entry name" value="AP2Ec"/>
    <property type="match status" value="1"/>
</dbReference>
<dbReference type="FunFam" id="3.20.20.150:FF:000001">
    <property type="entry name" value="Probable endonuclease 4"/>
    <property type="match status" value="1"/>
</dbReference>
<feature type="binding site" evidence="7">
    <location>
        <position position="163"/>
    </location>
    <ligand>
        <name>Zn(2+)</name>
        <dbReference type="ChEBI" id="CHEBI:29105"/>
        <label>1</label>
    </ligand>
</feature>
<dbReference type="Proteomes" id="UP000320913">
    <property type="component" value="Unassembled WGS sequence"/>
</dbReference>
<comment type="caution">
    <text evidence="9">The sequence shown here is derived from an EMBL/GenBank/DDBJ whole genome shotgun (WGS) entry which is preliminary data.</text>
</comment>
<comment type="function">
    <text evidence="7">Endonuclease IV plays a role in DNA repair. It cleaves phosphodiester bonds at apurinic or apyrimidinic (AP) sites, generating a 3'-hydroxyl group and a 5'-terminal sugar phosphate.</text>
</comment>
<evidence type="ECO:0000256" key="6">
    <source>
        <dbReference type="ARBA" id="ARBA00023204"/>
    </source>
</evidence>
<feature type="binding site" evidence="7">
    <location>
        <position position="163"/>
    </location>
    <ligand>
        <name>Zn(2+)</name>
        <dbReference type="ChEBI" id="CHEBI:29105"/>
        <label>2</label>
    </ligand>
</feature>
<proteinExistence type="inferred from homology"/>
<evidence type="ECO:0000256" key="5">
    <source>
        <dbReference type="ARBA" id="ARBA00022833"/>
    </source>
</evidence>
<dbReference type="PANTHER" id="PTHR21445">
    <property type="entry name" value="ENDONUCLEASE IV ENDODEOXYRIBONUCLEASE IV"/>
    <property type="match status" value="1"/>
</dbReference>
<dbReference type="NCBIfam" id="TIGR00587">
    <property type="entry name" value="nfo"/>
    <property type="match status" value="1"/>
</dbReference>
<dbReference type="SMART" id="SM00518">
    <property type="entry name" value="AP2Ec"/>
    <property type="match status" value="1"/>
</dbReference>
<feature type="binding site" evidence="7">
    <location>
        <position position="249"/>
    </location>
    <ligand>
        <name>Zn(2+)</name>
        <dbReference type="ChEBI" id="CHEBI:29105"/>
        <label>3</label>
    </ligand>
</feature>
<dbReference type="HAMAP" id="MF_00152">
    <property type="entry name" value="Nfo"/>
    <property type="match status" value="1"/>
</dbReference>
<comment type="cofactor">
    <cofactor evidence="7">
        <name>Zn(2+)</name>
        <dbReference type="ChEBI" id="CHEBI:29105"/>
    </cofactor>
    <text evidence="7">Binds 3 Zn(2+) ions.</text>
</comment>
<name>A0A538T8L4_UNCEI</name>
<dbReference type="GO" id="GO:0003906">
    <property type="term" value="F:DNA-(apurinic or apyrimidinic site) endonuclease activity"/>
    <property type="evidence" value="ECO:0007669"/>
    <property type="project" value="TreeGrafter"/>
</dbReference>
<dbReference type="InterPro" id="IPR001719">
    <property type="entry name" value="AP_endonuc_2"/>
</dbReference>
<dbReference type="Pfam" id="PF01261">
    <property type="entry name" value="AP_endonuc_2"/>
    <property type="match status" value="1"/>
</dbReference>
<feature type="domain" description="Xylose isomerase-like TIM barrel" evidence="8">
    <location>
        <begin position="48"/>
        <end position="284"/>
    </location>
</feature>
<dbReference type="GO" id="GO:0008081">
    <property type="term" value="F:phosphoric diester hydrolase activity"/>
    <property type="evidence" value="ECO:0007669"/>
    <property type="project" value="TreeGrafter"/>
</dbReference>
<evidence type="ECO:0000313" key="9">
    <source>
        <dbReference type="EMBL" id="TMQ59874.1"/>
    </source>
</evidence>